<reference evidence="2" key="1">
    <citation type="submission" date="2024-07" db="EMBL/GenBank/DDBJ databases">
        <title>Complete genome sequences of cellulolytic bacteria, Kitasatospora sp. CMC57 and Streptomyces sp. CMC78, isolated from Japanese agricultural soil.</title>
        <authorList>
            <person name="Hashimoto T."/>
            <person name="Ito M."/>
            <person name="Iwamoto M."/>
            <person name="Fukahori D."/>
            <person name="Shoda T."/>
            <person name="Sakoda M."/>
            <person name="Morohoshi T."/>
            <person name="Mitsuboshi M."/>
            <person name="Nishizawa T."/>
        </authorList>
    </citation>
    <scope>NUCLEOTIDE SEQUENCE</scope>
    <source>
        <strain evidence="2">CMC78</strain>
    </source>
</reference>
<feature type="region of interest" description="Disordered" evidence="1">
    <location>
        <begin position="97"/>
        <end position="125"/>
    </location>
</feature>
<proteinExistence type="predicted"/>
<protein>
    <submittedName>
        <fullName evidence="2">Uncharacterized protein</fullName>
    </submittedName>
</protein>
<evidence type="ECO:0000313" key="2">
    <source>
        <dbReference type="EMBL" id="BFP53446.1"/>
    </source>
</evidence>
<dbReference type="EMBL" id="AP035884">
    <property type="protein sequence ID" value="BFP53446.1"/>
    <property type="molecule type" value="Genomic_DNA"/>
</dbReference>
<accession>A0AB33KFM3</accession>
<feature type="region of interest" description="Disordered" evidence="1">
    <location>
        <begin position="1"/>
        <end position="55"/>
    </location>
</feature>
<organism evidence="2">
    <name type="scientific">Streptomyces sp. CMC78</name>
    <dbReference type="NCBI Taxonomy" id="3231512"/>
    <lineage>
        <taxon>Bacteria</taxon>
        <taxon>Bacillati</taxon>
        <taxon>Actinomycetota</taxon>
        <taxon>Actinomycetes</taxon>
        <taxon>Kitasatosporales</taxon>
        <taxon>Streptomycetaceae</taxon>
        <taxon>Streptomyces</taxon>
    </lineage>
</organism>
<dbReference type="AlphaFoldDB" id="A0AB33KFM3"/>
<feature type="compositionally biased region" description="Acidic residues" evidence="1">
    <location>
        <begin position="115"/>
        <end position="125"/>
    </location>
</feature>
<name>A0AB33KFM3_9ACTN</name>
<dbReference type="KEGG" id="stcm:SCMC78_32530"/>
<evidence type="ECO:0000256" key="1">
    <source>
        <dbReference type="SAM" id="MobiDB-lite"/>
    </source>
</evidence>
<gene>
    <name evidence="2" type="ORF">SCMC78_32530</name>
</gene>
<feature type="compositionally biased region" description="Basic and acidic residues" evidence="1">
    <location>
        <begin position="46"/>
        <end position="55"/>
    </location>
</feature>
<sequence>MVQDQEQDVLPRCGAEQGRAQRRFGGEVESAQRLGPQRGLEPFLGDGHDRQRGPGHVRVEDALVRSAVRRGEQGAQALVAAGEIAERGVQRGGVQLTGEADGHRHVVRGGRSVDLVDEPEPLLRQ</sequence>